<organism evidence="1 2">
    <name type="scientific">Candidatus Falkowbacteria bacterium CG10_big_fil_rev_8_21_14_0_10_37_18</name>
    <dbReference type="NCBI Taxonomy" id="1974562"/>
    <lineage>
        <taxon>Bacteria</taxon>
        <taxon>Candidatus Falkowiibacteriota</taxon>
    </lineage>
</organism>
<sequence>MTQTIKNILAGAIAVAVLAIGYASLSYVSAYSKVIEPSSFRSFSVTGEGKITTVPDIATFDFQVITEGDRDVTTLQTKNTNDTNKVIAFIKDQGVDEKDIKTQYYNVNPRYTSYRCVTPMFSNDGVAKADVCPPPSIVGYTVSQSVSVKIRDFSKIGDIMGGVVTNGANQVGSLSFTVDDSDQAHDQARAEAIAKATTNAESIAKEGKFKVGRLLGIQEGSNSPIYYKAMATMEMDSNGVGGGAAAPSIQPGSQEVTVTVTMQYEIQ</sequence>
<evidence type="ECO:0008006" key="3">
    <source>
        <dbReference type="Google" id="ProtNLM"/>
    </source>
</evidence>
<dbReference type="AlphaFoldDB" id="A0A2H0VBT4"/>
<dbReference type="InterPro" id="IPR052022">
    <property type="entry name" value="26kDa_periplasmic_antigen"/>
</dbReference>
<proteinExistence type="predicted"/>
<name>A0A2H0VBT4_9BACT</name>
<reference evidence="2" key="1">
    <citation type="submission" date="2017-09" db="EMBL/GenBank/DDBJ databases">
        <title>Depth-based differentiation of microbial function through sediment-hosted aquifers and enrichment of novel symbionts in the deep terrestrial subsurface.</title>
        <authorList>
            <person name="Probst A.J."/>
            <person name="Ladd B."/>
            <person name="Jarett J.K."/>
            <person name="Geller-Mcgrath D.E."/>
            <person name="Sieber C.M.K."/>
            <person name="Emerson J.B."/>
            <person name="Anantharaman K."/>
            <person name="Thomas B.C."/>
            <person name="Malmstrom R."/>
            <person name="Stieglmeier M."/>
            <person name="Klingl A."/>
            <person name="Woyke T."/>
            <person name="Ryan C.M."/>
            <person name="Banfield J.F."/>
        </authorList>
    </citation>
    <scope>NUCLEOTIDE SEQUENCE [LARGE SCALE GENOMIC DNA]</scope>
</reference>
<dbReference type="Proteomes" id="UP000229972">
    <property type="component" value="Unassembled WGS sequence"/>
</dbReference>
<dbReference type="EMBL" id="PFAL01000006">
    <property type="protein sequence ID" value="PIR95819.1"/>
    <property type="molecule type" value="Genomic_DNA"/>
</dbReference>
<dbReference type="InterPro" id="IPR007497">
    <property type="entry name" value="SIMPL/DUF541"/>
</dbReference>
<evidence type="ECO:0000313" key="2">
    <source>
        <dbReference type="Proteomes" id="UP000229972"/>
    </source>
</evidence>
<accession>A0A2H0VBT4</accession>
<protein>
    <recommendedName>
        <fullName evidence="3">SIMPL domain-containing protein</fullName>
    </recommendedName>
</protein>
<comment type="caution">
    <text evidence="1">The sequence shown here is derived from an EMBL/GenBank/DDBJ whole genome shotgun (WGS) entry which is preliminary data.</text>
</comment>
<dbReference type="PANTHER" id="PTHR34387">
    <property type="entry name" value="SLR1258 PROTEIN"/>
    <property type="match status" value="1"/>
</dbReference>
<evidence type="ECO:0000313" key="1">
    <source>
        <dbReference type="EMBL" id="PIR95819.1"/>
    </source>
</evidence>
<dbReference type="PANTHER" id="PTHR34387:SF1">
    <property type="entry name" value="PERIPLASMIC IMMUNOGENIC PROTEIN"/>
    <property type="match status" value="1"/>
</dbReference>
<gene>
    <name evidence="1" type="ORF">COT93_00420</name>
</gene>
<dbReference type="Gene3D" id="3.30.110.170">
    <property type="entry name" value="Protein of unknown function (DUF541), domain 1"/>
    <property type="match status" value="1"/>
</dbReference>
<dbReference type="GO" id="GO:0006974">
    <property type="term" value="P:DNA damage response"/>
    <property type="evidence" value="ECO:0007669"/>
    <property type="project" value="TreeGrafter"/>
</dbReference>
<dbReference type="Pfam" id="PF04402">
    <property type="entry name" value="SIMPL"/>
    <property type="match status" value="1"/>
</dbReference>
<dbReference type="Gene3D" id="3.30.70.2970">
    <property type="entry name" value="Protein of unknown function (DUF541), domain 2"/>
    <property type="match status" value="1"/>
</dbReference>